<keyword evidence="2" id="KW-1185">Reference proteome</keyword>
<dbReference type="AlphaFoldDB" id="A0A8K0P9L5"/>
<organism evidence="1 2">
    <name type="scientific">Ladona fulva</name>
    <name type="common">Scarce chaser dragonfly</name>
    <name type="synonym">Libellula fulva</name>
    <dbReference type="NCBI Taxonomy" id="123851"/>
    <lineage>
        <taxon>Eukaryota</taxon>
        <taxon>Metazoa</taxon>
        <taxon>Ecdysozoa</taxon>
        <taxon>Arthropoda</taxon>
        <taxon>Hexapoda</taxon>
        <taxon>Insecta</taxon>
        <taxon>Pterygota</taxon>
        <taxon>Palaeoptera</taxon>
        <taxon>Odonata</taxon>
        <taxon>Epiprocta</taxon>
        <taxon>Anisoptera</taxon>
        <taxon>Libelluloidea</taxon>
        <taxon>Libellulidae</taxon>
        <taxon>Ladona</taxon>
    </lineage>
</organism>
<name>A0A8K0P9L5_LADFU</name>
<accession>A0A8K0P9L5</accession>
<protein>
    <submittedName>
        <fullName evidence="1">Uncharacterized protein</fullName>
    </submittedName>
</protein>
<proteinExistence type="predicted"/>
<dbReference type="OrthoDB" id="10062872at2759"/>
<comment type="caution">
    <text evidence="1">The sequence shown here is derived from an EMBL/GenBank/DDBJ whole genome shotgun (WGS) entry which is preliminary data.</text>
</comment>
<dbReference type="Proteomes" id="UP000792457">
    <property type="component" value="Unassembled WGS sequence"/>
</dbReference>
<evidence type="ECO:0000313" key="1">
    <source>
        <dbReference type="EMBL" id="KAG8238222.1"/>
    </source>
</evidence>
<reference evidence="1" key="1">
    <citation type="submission" date="2013-04" db="EMBL/GenBank/DDBJ databases">
        <authorList>
            <person name="Qu J."/>
            <person name="Murali S.C."/>
            <person name="Bandaranaike D."/>
            <person name="Bellair M."/>
            <person name="Blankenburg K."/>
            <person name="Chao H."/>
            <person name="Dinh H."/>
            <person name="Doddapaneni H."/>
            <person name="Downs B."/>
            <person name="Dugan-Rocha S."/>
            <person name="Elkadiri S."/>
            <person name="Gnanaolivu R.D."/>
            <person name="Hernandez B."/>
            <person name="Javaid M."/>
            <person name="Jayaseelan J.C."/>
            <person name="Lee S."/>
            <person name="Li M."/>
            <person name="Ming W."/>
            <person name="Munidasa M."/>
            <person name="Muniz J."/>
            <person name="Nguyen L."/>
            <person name="Ongeri F."/>
            <person name="Osuji N."/>
            <person name="Pu L.-L."/>
            <person name="Puazo M."/>
            <person name="Qu C."/>
            <person name="Quiroz J."/>
            <person name="Raj R."/>
            <person name="Weissenberger G."/>
            <person name="Xin Y."/>
            <person name="Zou X."/>
            <person name="Han Y."/>
            <person name="Richards S."/>
            <person name="Worley K."/>
            <person name="Muzny D."/>
            <person name="Gibbs R."/>
        </authorList>
    </citation>
    <scope>NUCLEOTIDE SEQUENCE</scope>
    <source>
        <strain evidence="1">Sampled in the wild</strain>
    </source>
</reference>
<gene>
    <name evidence="1" type="ORF">J437_LFUL017251</name>
</gene>
<dbReference type="EMBL" id="KZ309306">
    <property type="protein sequence ID" value="KAG8238222.1"/>
    <property type="molecule type" value="Genomic_DNA"/>
</dbReference>
<reference evidence="1" key="2">
    <citation type="submission" date="2017-10" db="EMBL/GenBank/DDBJ databases">
        <title>Ladona fulva Genome sequencing and assembly.</title>
        <authorList>
            <person name="Murali S."/>
            <person name="Richards S."/>
            <person name="Bandaranaike D."/>
            <person name="Bellair M."/>
            <person name="Blankenburg K."/>
            <person name="Chao H."/>
            <person name="Dinh H."/>
            <person name="Doddapaneni H."/>
            <person name="Dugan-Rocha S."/>
            <person name="Elkadiri S."/>
            <person name="Gnanaolivu R."/>
            <person name="Hernandez B."/>
            <person name="Skinner E."/>
            <person name="Javaid M."/>
            <person name="Lee S."/>
            <person name="Li M."/>
            <person name="Ming W."/>
            <person name="Munidasa M."/>
            <person name="Muniz J."/>
            <person name="Nguyen L."/>
            <person name="Hughes D."/>
            <person name="Osuji N."/>
            <person name="Pu L.-L."/>
            <person name="Puazo M."/>
            <person name="Qu C."/>
            <person name="Quiroz J."/>
            <person name="Raj R."/>
            <person name="Weissenberger G."/>
            <person name="Xin Y."/>
            <person name="Zou X."/>
            <person name="Han Y."/>
            <person name="Worley K."/>
            <person name="Muzny D."/>
            <person name="Gibbs R."/>
        </authorList>
    </citation>
    <scope>NUCLEOTIDE SEQUENCE</scope>
    <source>
        <strain evidence="1">Sampled in the wild</strain>
    </source>
</reference>
<sequence length="73" mass="8427">MWNLYNRVLNGEIRTNSYAEAAHRRLQAELGMDYPSIRKFIDGLQTPGGRKRKTNCLTIPTPLELMSQVLKIH</sequence>
<evidence type="ECO:0000313" key="2">
    <source>
        <dbReference type="Proteomes" id="UP000792457"/>
    </source>
</evidence>